<reference evidence="2" key="1">
    <citation type="submission" date="2021-02" db="EMBL/GenBank/DDBJ databases">
        <authorList>
            <person name="Dougan E. K."/>
            <person name="Rhodes N."/>
            <person name="Thang M."/>
            <person name="Chan C."/>
        </authorList>
    </citation>
    <scope>NUCLEOTIDE SEQUENCE</scope>
</reference>
<keyword evidence="3" id="KW-1185">Reference proteome</keyword>
<feature type="transmembrane region" description="Helical" evidence="1">
    <location>
        <begin position="421"/>
        <end position="439"/>
    </location>
</feature>
<gene>
    <name evidence="2" type="primary">GPAA1</name>
    <name evidence="2" type="ORF">SPIL2461_LOCUS18117</name>
</gene>
<evidence type="ECO:0000313" key="3">
    <source>
        <dbReference type="Proteomes" id="UP000649617"/>
    </source>
</evidence>
<sequence>MSLAVVIGQRIANHHQILTSALFVAALIVVAIFPSFDRRTEVEEHGLIPGYANNGLDAKWQGRLRECIAQIEAESDIRTAIQVSLTKAGLQPYHMNFTLPDGGESSLMYTVAESRRGDSREALVLMIASNWTMKRSPAKSSWGIGIGVTLARYFRTVHWLSRDVLVVFVDSNLAYGAGARAWLRAYIGGHSELRRGALRQAVVLQVRNGATSLLLDVEGINGMVPNQDLVNTYSIASRERAGLIVRHRDAWDSVMHHARNGGVHSSHAPFLELQVPAFTIRGTSAKSDRSAHLNVDALAMSIESVVRCMSNALQQLHHSFNFYFFTGPNSHISNGLYLYPVFAMHLLLISFLGTTPAYRDIRSLLVGLGVVAAIAGVSGSVMFALAMNDEMVVQSFPSPERLACVRPTTTPEAELQRRQMAGMWVMAGAGVSAVAALALRQYAFSVFSAEGEGHTVKSGGVRLPCPLWESVRVACGFALLAVLAPVTIYSWALAMPLTIVCVPALVLVRPVNLRRRPLRSTLILAFLAGNAFLLAAPPTVRAALFGDVPKLVGDSMLHFYERTLVPAVPHEAQKYLPRQLVQWLQQGQLAQAFRSDMLLLLYEAARDFKCVGGMLFPVICFAYWPLLILLALIACILPAQRVEDEALSMSQLRLQAVLVLALVMGGIVGGVVWRSYSSHGLEKLKW</sequence>
<feature type="transmembrane region" description="Helical" evidence="1">
    <location>
        <begin position="520"/>
        <end position="540"/>
    </location>
</feature>
<comment type="caution">
    <text evidence="2">The sequence shown here is derived from an EMBL/GenBank/DDBJ whole genome shotgun (WGS) entry which is preliminary data.</text>
</comment>
<feature type="transmembrane region" description="Helical" evidence="1">
    <location>
        <begin position="657"/>
        <end position="676"/>
    </location>
</feature>
<keyword evidence="1" id="KW-1133">Transmembrane helix</keyword>
<evidence type="ECO:0000313" key="2">
    <source>
        <dbReference type="EMBL" id="CAE7663968.1"/>
    </source>
</evidence>
<feature type="transmembrane region" description="Helical" evidence="1">
    <location>
        <begin position="614"/>
        <end position="637"/>
    </location>
</feature>
<dbReference type="GO" id="GO:0042765">
    <property type="term" value="C:GPI-anchor transamidase complex"/>
    <property type="evidence" value="ECO:0007669"/>
    <property type="project" value="InterPro"/>
</dbReference>
<keyword evidence="1" id="KW-0472">Membrane</keyword>
<feature type="transmembrane region" description="Helical" evidence="1">
    <location>
        <begin position="17"/>
        <end position="36"/>
    </location>
</feature>
<feature type="transmembrane region" description="Helical" evidence="1">
    <location>
        <begin position="364"/>
        <end position="386"/>
    </location>
</feature>
<dbReference type="PANTHER" id="PTHR13304">
    <property type="entry name" value="GLYCOSYLPHOSPHATIDYLINOSITOL ANCHOR ATTACHMENT 1 PROTEIN"/>
    <property type="match status" value="1"/>
</dbReference>
<dbReference type="AlphaFoldDB" id="A0A812W3K1"/>
<feature type="transmembrane region" description="Helical" evidence="1">
    <location>
        <begin position="488"/>
        <end position="508"/>
    </location>
</feature>
<evidence type="ECO:0000256" key="1">
    <source>
        <dbReference type="SAM" id="Phobius"/>
    </source>
</evidence>
<dbReference type="OrthoDB" id="445301at2759"/>
<feature type="transmembrane region" description="Helical" evidence="1">
    <location>
        <begin position="336"/>
        <end position="358"/>
    </location>
</feature>
<proteinExistence type="predicted"/>
<accession>A0A812W3K1</accession>
<organism evidence="2 3">
    <name type="scientific">Symbiodinium pilosum</name>
    <name type="common">Dinoflagellate</name>
    <dbReference type="NCBI Taxonomy" id="2952"/>
    <lineage>
        <taxon>Eukaryota</taxon>
        <taxon>Sar</taxon>
        <taxon>Alveolata</taxon>
        <taxon>Dinophyceae</taxon>
        <taxon>Suessiales</taxon>
        <taxon>Symbiodiniaceae</taxon>
        <taxon>Symbiodinium</taxon>
    </lineage>
</organism>
<keyword evidence="1" id="KW-0812">Transmembrane</keyword>
<dbReference type="GO" id="GO:0016255">
    <property type="term" value="P:attachment of GPI anchor to protein"/>
    <property type="evidence" value="ECO:0007669"/>
    <property type="project" value="TreeGrafter"/>
</dbReference>
<protein>
    <submittedName>
        <fullName evidence="2">GPAA1 protein</fullName>
    </submittedName>
</protein>
<dbReference type="PANTHER" id="PTHR13304:SF0">
    <property type="entry name" value="GLYCOSYLPHOSPHATIDYLINOSITOL ANCHOR ATTACHMENT 1 PROTEIN"/>
    <property type="match status" value="1"/>
</dbReference>
<dbReference type="InterPro" id="IPR007246">
    <property type="entry name" value="Gaa1"/>
</dbReference>
<dbReference type="Proteomes" id="UP000649617">
    <property type="component" value="Unassembled WGS sequence"/>
</dbReference>
<name>A0A812W3K1_SYMPI</name>
<dbReference type="Pfam" id="PF04114">
    <property type="entry name" value="Gaa1"/>
    <property type="match status" value="1"/>
</dbReference>
<dbReference type="EMBL" id="CAJNIZ010043604">
    <property type="protein sequence ID" value="CAE7663968.1"/>
    <property type="molecule type" value="Genomic_DNA"/>
</dbReference>